<dbReference type="InterPro" id="IPR023772">
    <property type="entry name" value="DNA-bd_HTH_TetR-type_CS"/>
</dbReference>
<dbReference type="PROSITE" id="PS01081">
    <property type="entry name" value="HTH_TETR_1"/>
    <property type="match status" value="1"/>
</dbReference>
<keyword evidence="3 5" id="KW-0238">DNA-binding</keyword>
<proteinExistence type="predicted"/>
<dbReference type="PROSITE" id="PS50977">
    <property type="entry name" value="HTH_TETR_2"/>
    <property type="match status" value="1"/>
</dbReference>
<dbReference type="AlphaFoldDB" id="A0A1H8DYC7"/>
<dbReference type="InterPro" id="IPR050109">
    <property type="entry name" value="HTH-type_TetR-like_transc_reg"/>
</dbReference>
<dbReference type="GO" id="GO:0003700">
    <property type="term" value="F:DNA-binding transcription factor activity"/>
    <property type="evidence" value="ECO:0007669"/>
    <property type="project" value="TreeGrafter"/>
</dbReference>
<keyword evidence="8" id="KW-1185">Reference proteome</keyword>
<protein>
    <submittedName>
        <fullName evidence="7">Transcriptional regulator, TetR family</fullName>
    </submittedName>
</protein>
<dbReference type="Pfam" id="PF08361">
    <property type="entry name" value="TetR_C_2"/>
    <property type="match status" value="1"/>
</dbReference>
<accession>A0A1H8DYC7</accession>
<dbReference type="GO" id="GO:0000976">
    <property type="term" value="F:transcription cis-regulatory region binding"/>
    <property type="evidence" value="ECO:0007669"/>
    <property type="project" value="TreeGrafter"/>
</dbReference>
<dbReference type="InterPro" id="IPR036271">
    <property type="entry name" value="Tet_transcr_reg_TetR-rel_C_sf"/>
</dbReference>
<evidence type="ECO:0000256" key="2">
    <source>
        <dbReference type="ARBA" id="ARBA00023015"/>
    </source>
</evidence>
<sequence>MKRTREEALQTRQHLLEAALEVFHARGVARASLDEIARTAGVTRGALYWHFRNKEDLFDALCQAHFKDIRAKLSCEDGAVNPQAWNILIESCIAYYRRLVDDPVLCKFAAVLHLKCEATPGNEGILRVLASHRDIWRQHMRTALLSGQRHGLLPLDLDIDLAQAAFMSSLFGLTSLWLSEPQRLDMRHCAEPMVRACADMLSQSPHLRRPL</sequence>
<feature type="domain" description="HTH tetR-type" evidence="6">
    <location>
        <begin position="9"/>
        <end position="69"/>
    </location>
</feature>
<keyword evidence="1" id="KW-0678">Repressor</keyword>
<evidence type="ECO:0000313" key="8">
    <source>
        <dbReference type="Proteomes" id="UP000199531"/>
    </source>
</evidence>
<dbReference type="PANTHER" id="PTHR30055">
    <property type="entry name" value="HTH-TYPE TRANSCRIPTIONAL REGULATOR RUTR"/>
    <property type="match status" value="1"/>
</dbReference>
<dbReference type="RefSeq" id="WP_200785703.1">
    <property type="nucleotide sequence ID" value="NZ_FOCW01000001.1"/>
</dbReference>
<name>A0A1H8DYC7_9BURK</name>
<feature type="DNA-binding region" description="H-T-H motif" evidence="5">
    <location>
        <begin position="32"/>
        <end position="51"/>
    </location>
</feature>
<evidence type="ECO:0000256" key="1">
    <source>
        <dbReference type="ARBA" id="ARBA00022491"/>
    </source>
</evidence>
<keyword evidence="4" id="KW-0804">Transcription</keyword>
<organism evidence="7 8">
    <name type="scientific">Brachymonas denitrificans DSM 15123</name>
    <dbReference type="NCBI Taxonomy" id="1121117"/>
    <lineage>
        <taxon>Bacteria</taxon>
        <taxon>Pseudomonadati</taxon>
        <taxon>Pseudomonadota</taxon>
        <taxon>Betaproteobacteria</taxon>
        <taxon>Burkholderiales</taxon>
        <taxon>Comamonadaceae</taxon>
        <taxon>Brachymonas</taxon>
    </lineage>
</organism>
<dbReference type="Proteomes" id="UP000199531">
    <property type="component" value="Unassembled WGS sequence"/>
</dbReference>
<dbReference type="InterPro" id="IPR001647">
    <property type="entry name" value="HTH_TetR"/>
</dbReference>
<dbReference type="SUPFAM" id="SSF48498">
    <property type="entry name" value="Tetracyclin repressor-like, C-terminal domain"/>
    <property type="match status" value="1"/>
</dbReference>
<evidence type="ECO:0000256" key="4">
    <source>
        <dbReference type="ARBA" id="ARBA00023163"/>
    </source>
</evidence>
<dbReference type="InterPro" id="IPR013572">
    <property type="entry name" value="Tscrpt_reg_MAATS_C"/>
</dbReference>
<reference evidence="7 8" key="1">
    <citation type="submission" date="2016-10" db="EMBL/GenBank/DDBJ databases">
        <authorList>
            <person name="de Groot N.N."/>
        </authorList>
    </citation>
    <scope>NUCLEOTIDE SEQUENCE [LARGE SCALE GENOMIC DNA]</scope>
    <source>
        <strain evidence="7 8">DSM 15123</strain>
    </source>
</reference>
<dbReference type="Pfam" id="PF00440">
    <property type="entry name" value="TetR_N"/>
    <property type="match status" value="1"/>
</dbReference>
<dbReference type="PRINTS" id="PR00455">
    <property type="entry name" value="HTHTETR"/>
</dbReference>
<keyword evidence="2" id="KW-0805">Transcription regulation</keyword>
<evidence type="ECO:0000256" key="5">
    <source>
        <dbReference type="PROSITE-ProRule" id="PRU00335"/>
    </source>
</evidence>
<dbReference type="EMBL" id="FOCW01000001">
    <property type="protein sequence ID" value="SEN11547.1"/>
    <property type="molecule type" value="Genomic_DNA"/>
</dbReference>
<gene>
    <name evidence="7" type="ORF">SAMN02745977_00475</name>
</gene>
<evidence type="ECO:0000313" key="7">
    <source>
        <dbReference type="EMBL" id="SEN11547.1"/>
    </source>
</evidence>
<dbReference type="InterPro" id="IPR009057">
    <property type="entry name" value="Homeodomain-like_sf"/>
</dbReference>
<dbReference type="Gene3D" id="1.10.357.10">
    <property type="entry name" value="Tetracycline Repressor, domain 2"/>
    <property type="match status" value="1"/>
</dbReference>
<dbReference type="STRING" id="1121117.SAMN02745977_00475"/>
<dbReference type="SUPFAM" id="SSF46689">
    <property type="entry name" value="Homeodomain-like"/>
    <property type="match status" value="1"/>
</dbReference>
<evidence type="ECO:0000256" key="3">
    <source>
        <dbReference type="ARBA" id="ARBA00023125"/>
    </source>
</evidence>
<dbReference type="PANTHER" id="PTHR30055:SF240">
    <property type="entry name" value="HTH-TYPE TRANSCRIPTIONAL REGULATOR ACRR"/>
    <property type="match status" value="1"/>
</dbReference>
<evidence type="ECO:0000259" key="6">
    <source>
        <dbReference type="PROSITE" id="PS50977"/>
    </source>
</evidence>